<feature type="chain" id="PRO_5039580618" evidence="7">
    <location>
        <begin position="26"/>
        <end position="247"/>
    </location>
</feature>
<evidence type="ECO:0000256" key="1">
    <source>
        <dbReference type="ARBA" id="ARBA00004651"/>
    </source>
</evidence>
<reference evidence="9 10" key="1">
    <citation type="journal article" date="2011" name="Stand. Genomic Sci.">
        <title>Complete genome sequence of Thermomonospora curvata type strain (B9).</title>
        <authorList>
            <person name="Chertkov O."/>
            <person name="Sikorski J."/>
            <person name="Nolan M."/>
            <person name="Lapidus A."/>
            <person name="Lucas S."/>
            <person name="Del Rio T.G."/>
            <person name="Tice H."/>
            <person name="Cheng J.F."/>
            <person name="Goodwin L."/>
            <person name="Pitluck S."/>
            <person name="Liolios K."/>
            <person name="Ivanova N."/>
            <person name="Mavromatis K."/>
            <person name="Mikhailova N."/>
            <person name="Ovchinnikova G."/>
            <person name="Pati A."/>
            <person name="Chen A."/>
            <person name="Palaniappan K."/>
            <person name="Djao O.D."/>
            <person name="Land M."/>
            <person name="Hauser L."/>
            <person name="Chang Y.J."/>
            <person name="Jeffries C.D."/>
            <person name="Brettin T."/>
            <person name="Han C."/>
            <person name="Detter J.C."/>
            <person name="Rohde M."/>
            <person name="Goker M."/>
            <person name="Woyke T."/>
            <person name="Bristow J."/>
            <person name="Eisen J.A."/>
            <person name="Markowitz V."/>
            <person name="Hugenholtz P."/>
            <person name="Klenk H.P."/>
            <person name="Kyrpides N.C."/>
        </authorList>
    </citation>
    <scope>NUCLEOTIDE SEQUENCE [LARGE SCALE GENOMIC DNA]</scope>
    <source>
        <strain evidence="10">ATCC 19995 / DSM 43183 / JCM 3096 / KCTC 9072 / NBRC 15933 / NCIMB 10081 / Henssen B9</strain>
    </source>
</reference>
<evidence type="ECO:0000256" key="3">
    <source>
        <dbReference type="ARBA" id="ARBA00022692"/>
    </source>
</evidence>
<dbReference type="InterPro" id="IPR018076">
    <property type="entry name" value="T2SS_GspF_dom"/>
</dbReference>
<accession>D1A840</accession>
<dbReference type="EMBL" id="CP001738">
    <property type="protein sequence ID" value="ACZ00355.1"/>
    <property type="molecule type" value="Genomic_DNA"/>
</dbReference>
<dbReference type="Pfam" id="PF00482">
    <property type="entry name" value="T2SSF"/>
    <property type="match status" value="1"/>
</dbReference>
<dbReference type="HOGENOM" id="CLU_065779_4_0_11"/>
<keyword evidence="10" id="KW-1185">Reference proteome</keyword>
<evidence type="ECO:0000313" key="10">
    <source>
        <dbReference type="Proteomes" id="UP000001918"/>
    </source>
</evidence>
<sequence>MSAAGMAVICAALAAWVGLSPSAAADRLAGLAGTPRHSPGPALLRRVRALAAAVREKHRAVRLWRGAIIELCDGVAAELHAGRTPEAAFTAAAAVLPAEVSVPLLAERRRGGPAGPPDPGDIPAALERLSARPGAEGLRLLGACWRIGADSGATFATVIADLAAALRDEEAQRREVAAQLAGPRATARLLAGLPLLGLGMAAALGADPLAFLCGTLPGLICLTLGLGLDVLGLWWTNRLARSAEAMR</sequence>
<dbReference type="GO" id="GO:0005886">
    <property type="term" value="C:plasma membrane"/>
    <property type="evidence" value="ECO:0007669"/>
    <property type="project" value="UniProtKB-SubCell"/>
</dbReference>
<keyword evidence="2" id="KW-1003">Cell membrane</keyword>
<evidence type="ECO:0000259" key="8">
    <source>
        <dbReference type="Pfam" id="PF00482"/>
    </source>
</evidence>
<comment type="subcellular location">
    <subcellularLocation>
        <location evidence="1">Cell membrane</location>
        <topology evidence="1">Multi-pass membrane protein</topology>
    </subcellularLocation>
</comment>
<keyword evidence="3 6" id="KW-0812">Transmembrane</keyword>
<feature type="domain" description="Type II secretion system protein GspF" evidence="8">
    <location>
        <begin position="122"/>
        <end position="200"/>
    </location>
</feature>
<evidence type="ECO:0000256" key="2">
    <source>
        <dbReference type="ARBA" id="ARBA00022475"/>
    </source>
</evidence>
<gene>
    <name evidence="9" type="ordered locus">Tcur_4837</name>
</gene>
<dbReference type="PANTHER" id="PTHR35007">
    <property type="entry name" value="INTEGRAL MEMBRANE PROTEIN-RELATED"/>
    <property type="match status" value="1"/>
</dbReference>
<keyword evidence="4 6" id="KW-1133">Transmembrane helix</keyword>
<feature type="transmembrane region" description="Helical" evidence="6">
    <location>
        <begin position="216"/>
        <end position="237"/>
    </location>
</feature>
<dbReference type="RefSeq" id="WP_012855136.1">
    <property type="nucleotide sequence ID" value="NC_013510.1"/>
</dbReference>
<evidence type="ECO:0000256" key="4">
    <source>
        <dbReference type="ARBA" id="ARBA00022989"/>
    </source>
</evidence>
<evidence type="ECO:0000256" key="5">
    <source>
        <dbReference type="ARBA" id="ARBA00023136"/>
    </source>
</evidence>
<evidence type="ECO:0000313" key="9">
    <source>
        <dbReference type="EMBL" id="ACZ00355.1"/>
    </source>
</evidence>
<keyword evidence="7" id="KW-0732">Signal</keyword>
<protein>
    <submittedName>
        <fullName evidence="9">Type II secretion system protein</fullName>
    </submittedName>
</protein>
<organism evidence="9 10">
    <name type="scientific">Thermomonospora curvata (strain ATCC 19995 / DSM 43183 / JCM 3096 / KCTC 9072 / NBRC 15933 / NCIMB 10081 / Henssen B9)</name>
    <dbReference type="NCBI Taxonomy" id="471852"/>
    <lineage>
        <taxon>Bacteria</taxon>
        <taxon>Bacillati</taxon>
        <taxon>Actinomycetota</taxon>
        <taxon>Actinomycetes</taxon>
        <taxon>Streptosporangiales</taxon>
        <taxon>Thermomonosporaceae</taxon>
        <taxon>Thermomonospora</taxon>
    </lineage>
</organism>
<evidence type="ECO:0000256" key="7">
    <source>
        <dbReference type="SAM" id="SignalP"/>
    </source>
</evidence>
<dbReference type="KEGG" id="tcu:Tcur_4837"/>
<dbReference type="STRING" id="471852.Tcur_4837"/>
<evidence type="ECO:0000256" key="6">
    <source>
        <dbReference type="SAM" id="Phobius"/>
    </source>
</evidence>
<dbReference type="PANTHER" id="PTHR35007:SF4">
    <property type="entry name" value="CONSERVED TRANSMEMBRANE PROTEIN-RELATED"/>
    <property type="match status" value="1"/>
</dbReference>
<name>D1A840_THECD</name>
<dbReference type="AlphaFoldDB" id="D1A840"/>
<keyword evidence="5 6" id="KW-0472">Membrane</keyword>
<feature type="signal peptide" evidence="7">
    <location>
        <begin position="1"/>
        <end position="25"/>
    </location>
</feature>
<dbReference type="eggNOG" id="COG4965">
    <property type="taxonomic scope" value="Bacteria"/>
</dbReference>
<dbReference type="Proteomes" id="UP000001918">
    <property type="component" value="Chromosome"/>
</dbReference>
<proteinExistence type="predicted"/>